<dbReference type="EMBL" id="KV442026">
    <property type="protein sequence ID" value="OAQ32154.1"/>
    <property type="molecule type" value="Genomic_DNA"/>
</dbReference>
<proteinExistence type="predicted"/>
<feature type="transmembrane region" description="Helical" evidence="1">
    <location>
        <begin position="24"/>
        <end position="45"/>
    </location>
</feature>
<keyword evidence="1" id="KW-0812">Transmembrane</keyword>
<sequence length="64" mass="7685">MFRTTRCLLAWMLRRHEHGENKHFGLLFFSPVLLLAIDHFVVYVYRNGGTLYRSLGYFFLNFAK</sequence>
<dbReference type="Proteomes" id="UP000078512">
    <property type="component" value="Unassembled WGS sequence"/>
</dbReference>
<name>A0A197K6U1_9FUNG</name>
<evidence type="ECO:0000256" key="1">
    <source>
        <dbReference type="SAM" id="Phobius"/>
    </source>
</evidence>
<keyword evidence="1" id="KW-1133">Transmembrane helix</keyword>
<keyword evidence="1" id="KW-0472">Membrane</keyword>
<organism evidence="2 3">
    <name type="scientific">Linnemannia elongata AG-77</name>
    <dbReference type="NCBI Taxonomy" id="1314771"/>
    <lineage>
        <taxon>Eukaryota</taxon>
        <taxon>Fungi</taxon>
        <taxon>Fungi incertae sedis</taxon>
        <taxon>Mucoromycota</taxon>
        <taxon>Mortierellomycotina</taxon>
        <taxon>Mortierellomycetes</taxon>
        <taxon>Mortierellales</taxon>
        <taxon>Mortierellaceae</taxon>
        <taxon>Linnemannia</taxon>
    </lineage>
</organism>
<evidence type="ECO:0000313" key="3">
    <source>
        <dbReference type="Proteomes" id="UP000078512"/>
    </source>
</evidence>
<protein>
    <submittedName>
        <fullName evidence="2">Uncharacterized protein</fullName>
    </submittedName>
</protein>
<keyword evidence="3" id="KW-1185">Reference proteome</keyword>
<reference evidence="2 3" key="1">
    <citation type="submission" date="2016-05" db="EMBL/GenBank/DDBJ databases">
        <title>Genome sequencing reveals origins of a unique bacterial endosymbiosis in the earliest lineages of terrestrial Fungi.</title>
        <authorList>
            <consortium name="DOE Joint Genome Institute"/>
            <person name="Uehling J."/>
            <person name="Gryganskyi A."/>
            <person name="Hameed K."/>
            <person name="Tschaplinski T."/>
            <person name="Misztal P."/>
            <person name="Wu S."/>
            <person name="Desiro A."/>
            <person name="Vande Pol N."/>
            <person name="Du Z.-Y."/>
            <person name="Zienkiewicz A."/>
            <person name="Zienkiewicz K."/>
            <person name="Morin E."/>
            <person name="Tisserant E."/>
            <person name="Splivallo R."/>
            <person name="Hainaut M."/>
            <person name="Henrissat B."/>
            <person name="Ohm R."/>
            <person name="Kuo A."/>
            <person name="Yan J."/>
            <person name="Lipzen A."/>
            <person name="Nolan M."/>
            <person name="Labutti K."/>
            <person name="Barry K."/>
            <person name="Goldstein A."/>
            <person name="Labbe J."/>
            <person name="Schadt C."/>
            <person name="Tuskan G."/>
            <person name="Grigoriev I."/>
            <person name="Martin F."/>
            <person name="Vilgalys R."/>
            <person name="Bonito G."/>
        </authorList>
    </citation>
    <scope>NUCLEOTIDE SEQUENCE [LARGE SCALE GENOMIC DNA]</scope>
    <source>
        <strain evidence="2 3">AG-77</strain>
    </source>
</reference>
<dbReference type="AlphaFoldDB" id="A0A197K6U1"/>
<evidence type="ECO:0000313" key="2">
    <source>
        <dbReference type="EMBL" id="OAQ32154.1"/>
    </source>
</evidence>
<accession>A0A197K6U1</accession>
<gene>
    <name evidence="2" type="ORF">K457DRAFT_321017</name>
</gene>